<sequence>MSRLPGGGQQRHVEYDLPASCSSSSVGLTPISLRGNLPHSQSWTVVPEYNMALRQQRVADPFECWKYDVRSQIANMNDKLQDSLEQHPDPSTRYLKANLTSPELEPDFDRRKAEQLKQQTRMITNSLAYGLGRK</sequence>
<keyword evidence="2" id="KW-1185">Reference proteome</keyword>
<dbReference type="RefSeq" id="XP_038064380.1">
    <property type="nucleotide sequence ID" value="XM_038208452.1"/>
</dbReference>
<accession>A0A914AK69</accession>
<protein>
    <submittedName>
        <fullName evidence="1">Uncharacterized protein</fullName>
    </submittedName>
</protein>
<reference evidence="1" key="1">
    <citation type="submission" date="2022-11" db="UniProtKB">
        <authorList>
            <consortium name="EnsemblMetazoa"/>
        </authorList>
    </citation>
    <scope>IDENTIFICATION</scope>
</reference>
<evidence type="ECO:0000313" key="2">
    <source>
        <dbReference type="Proteomes" id="UP000887568"/>
    </source>
</evidence>
<proteinExistence type="predicted"/>
<dbReference type="EnsemblMetazoa" id="XM_038208452.1">
    <property type="protein sequence ID" value="XP_038064380.1"/>
    <property type="gene ID" value="LOC119734855"/>
</dbReference>
<name>A0A914AK69_PATMI</name>
<dbReference type="AlphaFoldDB" id="A0A914AK69"/>
<organism evidence="1 2">
    <name type="scientific">Patiria miniata</name>
    <name type="common">Bat star</name>
    <name type="synonym">Asterina miniata</name>
    <dbReference type="NCBI Taxonomy" id="46514"/>
    <lineage>
        <taxon>Eukaryota</taxon>
        <taxon>Metazoa</taxon>
        <taxon>Echinodermata</taxon>
        <taxon>Eleutherozoa</taxon>
        <taxon>Asterozoa</taxon>
        <taxon>Asteroidea</taxon>
        <taxon>Valvatacea</taxon>
        <taxon>Valvatida</taxon>
        <taxon>Asterinidae</taxon>
        <taxon>Patiria</taxon>
    </lineage>
</organism>
<dbReference type="OrthoDB" id="10020219at2759"/>
<dbReference type="Proteomes" id="UP000887568">
    <property type="component" value="Unplaced"/>
</dbReference>
<dbReference type="GeneID" id="119734855"/>
<evidence type="ECO:0000313" key="1">
    <source>
        <dbReference type="EnsemblMetazoa" id="XP_038064380.1"/>
    </source>
</evidence>
<dbReference type="OMA" id="PHSQSWT"/>